<dbReference type="PANTHER" id="PTHR30408">
    <property type="entry name" value="TYPE-1 RESTRICTION ENZYME ECOKI SPECIFICITY PROTEIN"/>
    <property type="match status" value="1"/>
</dbReference>
<keyword evidence="3" id="KW-0238">DNA-binding</keyword>
<comment type="caution">
    <text evidence="6">The sequence shown here is derived from an EMBL/GenBank/DDBJ whole genome shotgun (WGS) entry which is preliminary data.</text>
</comment>
<keyword evidence="7" id="KW-1185">Reference proteome</keyword>
<dbReference type="GO" id="GO:0004519">
    <property type="term" value="F:endonuclease activity"/>
    <property type="evidence" value="ECO:0007669"/>
    <property type="project" value="UniProtKB-KW"/>
</dbReference>
<dbReference type="GO" id="GO:0003677">
    <property type="term" value="F:DNA binding"/>
    <property type="evidence" value="ECO:0007669"/>
    <property type="project" value="UniProtKB-KW"/>
</dbReference>
<dbReference type="CDD" id="cd17291">
    <property type="entry name" value="RMtype1_S_MgeORF438P-TRD-CR_like"/>
    <property type="match status" value="1"/>
</dbReference>
<evidence type="ECO:0000256" key="4">
    <source>
        <dbReference type="SAM" id="Coils"/>
    </source>
</evidence>
<keyword evidence="4" id="KW-0175">Coiled coil</keyword>
<dbReference type="SUPFAM" id="SSF116734">
    <property type="entry name" value="DNA methylase specificity domain"/>
    <property type="match status" value="2"/>
</dbReference>
<accession>A0AAE3ETH1</accession>
<evidence type="ECO:0000256" key="1">
    <source>
        <dbReference type="ARBA" id="ARBA00010923"/>
    </source>
</evidence>
<gene>
    <name evidence="6" type="ORF">K8352_08745</name>
</gene>
<dbReference type="EMBL" id="JAIRBC010000011">
    <property type="protein sequence ID" value="MCG2460835.1"/>
    <property type="molecule type" value="Genomic_DNA"/>
</dbReference>
<dbReference type="Pfam" id="PF01420">
    <property type="entry name" value="Methylase_S"/>
    <property type="match status" value="2"/>
</dbReference>
<evidence type="ECO:0000259" key="5">
    <source>
        <dbReference type="Pfam" id="PF01420"/>
    </source>
</evidence>
<keyword evidence="6" id="KW-0378">Hydrolase</keyword>
<comment type="similarity">
    <text evidence="1">Belongs to the type-I restriction system S methylase family.</text>
</comment>
<feature type="domain" description="Type I restriction modification DNA specificity" evidence="5">
    <location>
        <begin position="228"/>
        <end position="384"/>
    </location>
</feature>
<feature type="domain" description="Type I restriction modification DNA specificity" evidence="5">
    <location>
        <begin position="4"/>
        <end position="187"/>
    </location>
</feature>
<dbReference type="CDD" id="cd17517">
    <property type="entry name" value="RMtype1_S_EcoKI_StySPI-TRD2-CR2_like"/>
    <property type="match status" value="1"/>
</dbReference>
<sequence length="424" mass="48455">MKNNWDFVRLGSIAEFRNGVNFDNSSFGNGLKVINVADFKNRMYPDYESLGELDSNAKWPKECFLKNGDVIFVRSNGNKALIGRSIFIKDLPQNYKLTYSAFCIKLSFIEDVEIEPLFYLYVFKSPLFRGLLSQYGNGTNISNLNQDILNNIKVPVTNLIAQQKIASILSAYDDLIENNNERIKLLEEMAEEIYKEWFVRLRFPGYQDCKYFDQDGKEVPHGTAGALPEGWEAGEIQDFVELKKGKIITKSTITDGNVPVVAGGLAPAYYHNTANTCSPTITISSSGANAGFVNLYYEDIWVSDCTYLDSEMTHWLYFFYCTFKTRQKEVFHLQRGAAQPHVYSKDIHKLKMKCPPKKILNEFEDLISPFFEDIKVLNNKNQLLQETRDLLLPRLISGKLSVEDLDINKDSLPMAAEPEENYSK</sequence>
<feature type="coiled-coil region" evidence="4">
    <location>
        <begin position="169"/>
        <end position="196"/>
    </location>
</feature>
<dbReference type="RefSeq" id="WP_317901985.1">
    <property type="nucleotide sequence ID" value="NZ_JAIRBC010000011.1"/>
</dbReference>
<evidence type="ECO:0000256" key="2">
    <source>
        <dbReference type="ARBA" id="ARBA00022747"/>
    </source>
</evidence>
<keyword evidence="6" id="KW-0255">Endonuclease</keyword>
<proteinExistence type="inferred from homology"/>
<keyword evidence="2" id="KW-0680">Restriction system</keyword>
<dbReference type="InterPro" id="IPR000055">
    <property type="entry name" value="Restrct_endonuc_typeI_TRD"/>
</dbReference>
<name>A0AAE3ETH1_9FLAO</name>
<dbReference type="AlphaFoldDB" id="A0AAE3ETH1"/>
<dbReference type="PANTHER" id="PTHR30408:SF13">
    <property type="entry name" value="TYPE I RESTRICTION ENZYME HINDI SPECIFICITY SUBUNIT"/>
    <property type="match status" value="1"/>
</dbReference>
<dbReference type="Proteomes" id="UP001200642">
    <property type="component" value="Unassembled WGS sequence"/>
</dbReference>
<organism evidence="6 7">
    <name type="scientific">Cerina litoralis</name>
    <dbReference type="NCBI Taxonomy" id="2874477"/>
    <lineage>
        <taxon>Bacteria</taxon>
        <taxon>Pseudomonadati</taxon>
        <taxon>Bacteroidota</taxon>
        <taxon>Flavobacteriia</taxon>
        <taxon>Flavobacteriales</taxon>
        <taxon>Flavobacteriaceae</taxon>
        <taxon>Cerina</taxon>
    </lineage>
</organism>
<evidence type="ECO:0000256" key="3">
    <source>
        <dbReference type="ARBA" id="ARBA00023125"/>
    </source>
</evidence>
<dbReference type="InterPro" id="IPR052021">
    <property type="entry name" value="Type-I_RS_S_subunit"/>
</dbReference>
<reference evidence="6" key="1">
    <citation type="submission" date="2023-02" db="EMBL/GenBank/DDBJ databases">
        <title>Genome of Flavobacteriaceae gen. nov. sp. strain F89.</title>
        <authorList>
            <person name="Wang Y."/>
        </authorList>
    </citation>
    <scope>NUCLEOTIDE SEQUENCE</scope>
    <source>
        <strain evidence="6">F89</strain>
    </source>
</reference>
<dbReference type="GO" id="GO:0009307">
    <property type="term" value="P:DNA restriction-modification system"/>
    <property type="evidence" value="ECO:0007669"/>
    <property type="project" value="UniProtKB-KW"/>
</dbReference>
<evidence type="ECO:0000313" key="6">
    <source>
        <dbReference type="EMBL" id="MCG2460835.1"/>
    </source>
</evidence>
<protein>
    <submittedName>
        <fullName evidence="6">Restriction endonuclease subunit S</fullName>
    </submittedName>
</protein>
<dbReference type="InterPro" id="IPR044946">
    <property type="entry name" value="Restrct_endonuc_typeI_TRD_sf"/>
</dbReference>
<dbReference type="Gene3D" id="3.90.220.20">
    <property type="entry name" value="DNA methylase specificity domains"/>
    <property type="match status" value="2"/>
</dbReference>
<evidence type="ECO:0000313" key="7">
    <source>
        <dbReference type="Proteomes" id="UP001200642"/>
    </source>
</evidence>
<keyword evidence="6" id="KW-0540">Nuclease</keyword>
<dbReference type="Gene3D" id="1.10.287.1120">
    <property type="entry name" value="Bipartite methylase S protein"/>
    <property type="match status" value="1"/>
</dbReference>